<dbReference type="GO" id="GO:0005737">
    <property type="term" value="C:cytoplasm"/>
    <property type="evidence" value="ECO:0007669"/>
    <property type="project" value="TreeGrafter"/>
</dbReference>
<evidence type="ECO:0000256" key="1">
    <source>
        <dbReference type="ARBA" id="ARBA00012502"/>
    </source>
</evidence>
<dbReference type="Proteomes" id="UP000003191">
    <property type="component" value="Unassembled WGS sequence"/>
</dbReference>
<dbReference type="PANTHER" id="PTHR42799:SF2">
    <property type="entry name" value="MITOCHONDRIAL PEPTIDE METHIONINE SULFOXIDE REDUCTASE"/>
    <property type="match status" value="1"/>
</dbReference>
<gene>
    <name evidence="6" type="ORF">BIFBRE_03471</name>
</gene>
<dbReference type="Gene3D" id="3.30.1060.10">
    <property type="entry name" value="Peptide methionine sulphoxide reductase MsrA"/>
    <property type="match status" value="1"/>
</dbReference>
<evidence type="ECO:0000256" key="3">
    <source>
        <dbReference type="ARBA" id="ARBA00047806"/>
    </source>
</evidence>
<reference evidence="6 7" key="1">
    <citation type="submission" date="2010-02" db="EMBL/GenBank/DDBJ databases">
        <authorList>
            <person name="Weinstock G."/>
            <person name="Sodergren E."/>
            <person name="Clifton S."/>
            <person name="Fulton L."/>
            <person name="Fulton B."/>
            <person name="Courtney L."/>
            <person name="Fronick C."/>
            <person name="Harrison M."/>
            <person name="Strong C."/>
            <person name="Farmer C."/>
            <person name="Delahaunty K."/>
            <person name="Markovic C."/>
            <person name="Hall O."/>
            <person name="Minx P."/>
            <person name="Tomlinson C."/>
            <person name="Mitreva M."/>
            <person name="Nelson J."/>
            <person name="Hou S."/>
            <person name="Wollam A."/>
            <person name="Pepin K.H."/>
            <person name="Johnson M."/>
            <person name="Bhonagiri V."/>
            <person name="Zhang X."/>
            <person name="Suruliraj S."/>
            <person name="Warren W."/>
            <person name="Chinwalla A."/>
            <person name="Mardis E.R."/>
            <person name="Wilson R.K."/>
        </authorList>
    </citation>
    <scope>NUCLEOTIDE SEQUENCE [LARGE SCALE GENOMIC DNA]</scope>
    <source>
        <strain evidence="6 7">DSM 20213</strain>
    </source>
</reference>
<evidence type="ECO:0000313" key="7">
    <source>
        <dbReference type="Proteomes" id="UP000003191"/>
    </source>
</evidence>
<dbReference type="InterPro" id="IPR002569">
    <property type="entry name" value="Met_Sox_Rdtase_MsrA_dom"/>
</dbReference>
<comment type="catalytic activity">
    <reaction evidence="4">
        <text>[thioredoxin]-disulfide + L-methionine + H2O = L-methionine (S)-S-oxide + [thioredoxin]-dithiol</text>
        <dbReference type="Rhea" id="RHEA:19993"/>
        <dbReference type="Rhea" id="RHEA-COMP:10698"/>
        <dbReference type="Rhea" id="RHEA-COMP:10700"/>
        <dbReference type="ChEBI" id="CHEBI:15377"/>
        <dbReference type="ChEBI" id="CHEBI:29950"/>
        <dbReference type="ChEBI" id="CHEBI:50058"/>
        <dbReference type="ChEBI" id="CHEBI:57844"/>
        <dbReference type="ChEBI" id="CHEBI:58772"/>
        <dbReference type="EC" id="1.8.4.11"/>
    </reaction>
</comment>
<dbReference type="PATRIC" id="fig|518634.7.peg.561"/>
<evidence type="ECO:0000256" key="4">
    <source>
        <dbReference type="ARBA" id="ARBA00048782"/>
    </source>
</evidence>
<dbReference type="EC" id="1.8.4.11" evidence="1"/>
<keyword evidence="7" id="KW-1185">Reference proteome</keyword>
<protein>
    <recommendedName>
        <fullName evidence="1">peptide-methionine (S)-S-oxide reductase</fullName>
        <ecNumber evidence="1">1.8.4.11</ecNumber>
    </recommendedName>
</protein>
<dbReference type="HOGENOM" id="CLU_031040_10_2_11"/>
<dbReference type="PANTHER" id="PTHR42799">
    <property type="entry name" value="MITOCHONDRIAL PEPTIDE METHIONINE SULFOXIDE REDUCTASE"/>
    <property type="match status" value="1"/>
</dbReference>
<dbReference type="GO" id="GO:0008113">
    <property type="term" value="F:peptide-methionine (S)-S-oxide reductase activity"/>
    <property type="evidence" value="ECO:0007669"/>
    <property type="project" value="UniProtKB-EC"/>
</dbReference>
<proteinExistence type="predicted"/>
<dbReference type="Pfam" id="PF01625">
    <property type="entry name" value="PMSR"/>
    <property type="match status" value="1"/>
</dbReference>
<evidence type="ECO:0000259" key="5">
    <source>
        <dbReference type="Pfam" id="PF01625"/>
    </source>
</evidence>
<sequence>MLIWRNDMPTVYLAGGCYWGVQTYYDRVQGVTSTVAGFAQSRIPRPTGEQIASGEAGAVETVAVAYDSQQVSLQTLARLHALLIQETPTDEKTPISEHAGFYWTDSEQRDAFEAAIRERNLADVTIERLTRFEESSEEQQHYLASHPGAECHIPLALLNEVGKYQKELSI</sequence>
<name>D4BN23_BIFBR</name>
<feature type="domain" description="Peptide methionine sulphoxide reductase MsrA" evidence="5">
    <location>
        <begin position="10"/>
        <end position="152"/>
    </location>
</feature>
<dbReference type="GO" id="GO:0034599">
    <property type="term" value="P:cellular response to oxidative stress"/>
    <property type="evidence" value="ECO:0007669"/>
    <property type="project" value="TreeGrafter"/>
</dbReference>
<dbReference type="EMBL" id="ACCG02000009">
    <property type="protein sequence ID" value="EFE89060.1"/>
    <property type="molecule type" value="Genomic_DNA"/>
</dbReference>
<accession>D4BN23</accession>
<dbReference type="SUPFAM" id="SSF55068">
    <property type="entry name" value="Peptide methionine sulfoxide reductase"/>
    <property type="match status" value="1"/>
</dbReference>
<organism evidence="6 7">
    <name type="scientific">Bifidobacterium breve DSM 20213 = JCM 1192</name>
    <dbReference type="NCBI Taxonomy" id="518634"/>
    <lineage>
        <taxon>Bacteria</taxon>
        <taxon>Bacillati</taxon>
        <taxon>Actinomycetota</taxon>
        <taxon>Actinomycetes</taxon>
        <taxon>Bifidobacteriales</taxon>
        <taxon>Bifidobacteriaceae</taxon>
        <taxon>Bifidobacterium</taxon>
    </lineage>
</organism>
<dbReference type="InterPro" id="IPR036509">
    <property type="entry name" value="Met_Sox_Rdtase_MsrA_sf"/>
</dbReference>
<comment type="caution">
    <text evidence="6">The sequence shown here is derived from an EMBL/GenBank/DDBJ whole genome shotgun (WGS) entry which is preliminary data.</text>
</comment>
<keyword evidence="2" id="KW-0560">Oxidoreductase</keyword>
<evidence type="ECO:0000313" key="6">
    <source>
        <dbReference type="EMBL" id="EFE89060.1"/>
    </source>
</evidence>
<evidence type="ECO:0000256" key="2">
    <source>
        <dbReference type="ARBA" id="ARBA00023002"/>
    </source>
</evidence>
<comment type="catalytic activity">
    <reaction evidence="3">
        <text>L-methionyl-[protein] + [thioredoxin]-disulfide + H2O = L-methionyl-(S)-S-oxide-[protein] + [thioredoxin]-dithiol</text>
        <dbReference type="Rhea" id="RHEA:14217"/>
        <dbReference type="Rhea" id="RHEA-COMP:10698"/>
        <dbReference type="Rhea" id="RHEA-COMP:10700"/>
        <dbReference type="Rhea" id="RHEA-COMP:12313"/>
        <dbReference type="Rhea" id="RHEA-COMP:12315"/>
        <dbReference type="ChEBI" id="CHEBI:15377"/>
        <dbReference type="ChEBI" id="CHEBI:16044"/>
        <dbReference type="ChEBI" id="CHEBI:29950"/>
        <dbReference type="ChEBI" id="CHEBI:44120"/>
        <dbReference type="ChEBI" id="CHEBI:50058"/>
        <dbReference type="EC" id="1.8.4.11"/>
    </reaction>
</comment>
<dbReference type="InterPro" id="IPR050162">
    <property type="entry name" value="MsrA_MetSO_reductase"/>
</dbReference>
<dbReference type="AlphaFoldDB" id="D4BN23"/>